<evidence type="ECO:0000256" key="3">
    <source>
        <dbReference type="PROSITE-ProRule" id="PRU00464"/>
    </source>
</evidence>
<dbReference type="PANTHER" id="PTHR46648:SF1">
    <property type="entry name" value="ADENOSINE 5'-MONOPHOSPHORAMIDASE HNT1"/>
    <property type="match status" value="1"/>
</dbReference>
<dbReference type="InterPro" id="IPR011146">
    <property type="entry name" value="HIT-like"/>
</dbReference>
<evidence type="ECO:0000256" key="1">
    <source>
        <dbReference type="PIRSR" id="PIRSR601310-1"/>
    </source>
</evidence>
<evidence type="ECO:0000256" key="2">
    <source>
        <dbReference type="PIRSR" id="PIRSR601310-3"/>
    </source>
</evidence>
<organism evidence="5 6">
    <name type="scientific">Candidatus Collierbacteria bacterium CG09_land_8_20_14_0_10_46_12</name>
    <dbReference type="NCBI Taxonomy" id="1974533"/>
    <lineage>
        <taxon>Bacteria</taxon>
        <taxon>Candidatus Collieribacteriota</taxon>
    </lineage>
</organism>
<dbReference type="PANTHER" id="PTHR46648">
    <property type="entry name" value="HIT FAMILY PROTEIN 1"/>
    <property type="match status" value="1"/>
</dbReference>
<evidence type="ECO:0000259" key="4">
    <source>
        <dbReference type="PROSITE" id="PS51084"/>
    </source>
</evidence>
<dbReference type="EMBL" id="PEYY01000026">
    <property type="protein sequence ID" value="PIS18185.1"/>
    <property type="molecule type" value="Genomic_DNA"/>
</dbReference>
<proteinExistence type="predicted"/>
<dbReference type="InterPro" id="IPR001310">
    <property type="entry name" value="Histidine_triad_HIT"/>
</dbReference>
<dbReference type="Pfam" id="PF01230">
    <property type="entry name" value="HIT"/>
    <property type="match status" value="1"/>
</dbReference>
<sequence>MDKCIFCEIVAGNIPSYKIYEDEKYLAFLDIMPWTEGHTLVIPKQHVQWVWDVENLGEYFTVAGGIARHHREVTGDVVRSNIDGWQVPHAHIHLKPTKNNAFTGEKKSHEEMVKIQVKFSML</sequence>
<feature type="active site" description="Tele-AMP-histidine intermediate" evidence="1">
    <location>
        <position position="91"/>
    </location>
</feature>
<dbReference type="GO" id="GO:0009117">
    <property type="term" value="P:nucleotide metabolic process"/>
    <property type="evidence" value="ECO:0007669"/>
    <property type="project" value="TreeGrafter"/>
</dbReference>
<dbReference type="GO" id="GO:0003824">
    <property type="term" value="F:catalytic activity"/>
    <property type="evidence" value="ECO:0007669"/>
    <property type="project" value="InterPro"/>
</dbReference>
<accession>A0A2H0X027</accession>
<gene>
    <name evidence="5" type="ORF">COT54_00645</name>
</gene>
<dbReference type="InterPro" id="IPR036265">
    <property type="entry name" value="HIT-like_sf"/>
</dbReference>
<dbReference type="SUPFAM" id="SSF54197">
    <property type="entry name" value="HIT-like"/>
    <property type="match status" value="1"/>
</dbReference>
<dbReference type="Gene3D" id="3.30.428.10">
    <property type="entry name" value="HIT-like"/>
    <property type="match status" value="1"/>
</dbReference>
<dbReference type="PROSITE" id="PS51084">
    <property type="entry name" value="HIT_2"/>
    <property type="match status" value="1"/>
</dbReference>
<evidence type="ECO:0000313" key="5">
    <source>
        <dbReference type="EMBL" id="PIS18185.1"/>
    </source>
</evidence>
<dbReference type="PRINTS" id="PR00332">
    <property type="entry name" value="HISTRIAD"/>
</dbReference>
<evidence type="ECO:0000313" key="6">
    <source>
        <dbReference type="Proteomes" id="UP000229574"/>
    </source>
</evidence>
<dbReference type="Proteomes" id="UP000229574">
    <property type="component" value="Unassembled WGS sequence"/>
</dbReference>
<comment type="caution">
    <text evidence="5">The sequence shown here is derived from an EMBL/GenBank/DDBJ whole genome shotgun (WGS) entry which is preliminary data.</text>
</comment>
<dbReference type="AlphaFoldDB" id="A0A2H0X027"/>
<protein>
    <submittedName>
        <fullName evidence="5">HIT family protein</fullName>
    </submittedName>
</protein>
<name>A0A2H0X027_9BACT</name>
<reference evidence="6" key="1">
    <citation type="submission" date="2017-09" db="EMBL/GenBank/DDBJ databases">
        <title>Depth-based differentiation of microbial function through sediment-hosted aquifers and enrichment of novel symbionts in the deep terrestrial subsurface.</title>
        <authorList>
            <person name="Probst A.J."/>
            <person name="Ladd B."/>
            <person name="Jarett J.K."/>
            <person name="Geller-Mcgrath D.E."/>
            <person name="Sieber C.M.K."/>
            <person name="Emerson J.B."/>
            <person name="Anantharaman K."/>
            <person name="Thomas B.C."/>
            <person name="Malmstrom R."/>
            <person name="Stieglmeier M."/>
            <person name="Klingl A."/>
            <person name="Woyke T."/>
            <person name="Ryan C.M."/>
            <person name="Banfield J.F."/>
        </authorList>
    </citation>
    <scope>NUCLEOTIDE SEQUENCE [LARGE SCALE GENOMIC DNA]</scope>
</reference>
<feature type="short sequence motif" description="Histidine triad motif" evidence="2 3">
    <location>
        <begin position="89"/>
        <end position="93"/>
    </location>
</feature>
<feature type="domain" description="HIT" evidence="4">
    <location>
        <begin position="5"/>
        <end position="108"/>
    </location>
</feature>